<comment type="catalytic activity">
    <reaction evidence="12 14">
        <text>hydrolysis of (1-&gt;4)-alpha-D-glucosidic linkage in 4-alpha-D-[(1-&gt;4)-alpha-D-glucanosyl]n trehalose to yield trehalose and (1-&gt;4)-alpha-D-glucan.</text>
        <dbReference type="EC" id="3.2.1.141"/>
    </reaction>
</comment>
<feature type="site" description="Transition state stabilizer" evidence="16">
    <location>
        <position position="376"/>
    </location>
</feature>
<keyword evidence="7 14" id="KW-0378">Hydrolase</keyword>
<organism evidence="18 19">
    <name type="scientific">Caulobacter zeae</name>
    <dbReference type="NCBI Taxonomy" id="2055137"/>
    <lineage>
        <taxon>Bacteria</taxon>
        <taxon>Pseudomonadati</taxon>
        <taxon>Pseudomonadota</taxon>
        <taxon>Alphaproteobacteria</taxon>
        <taxon>Caulobacterales</taxon>
        <taxon>Caulobacteraceae</taxon>
        <taxon>Caulobacter</taxon>
    </lineage>
</organism>
<evidence type="ECO:0000256" key="10">
    <source>
        <dbReference type="ARBA" id="ARBA00032057"/>
    </source>
</evidence>
<dbReference type="Gene3D" id="1.10.10.760">
    <property type="entry name" value="E-set domains of sugar-utilizing enzymes"/>
    <property type="match status" value="1"/>
</dbReference>
<reference evidence="18 19" key="1">
    <citation type="submission" date="2017-12" db="EMBL/GenBank/DDBJ databases">
        <title>The genome sequence of Caulobacter sp. 410.</title>
        <authorList>
            <person name="Gao J."/>
            <person name="Mao X."/>
            <person name="Sun J."/>
        </authorList>
    </citation>
    <scope>NUCLEOTIDE SEQUENCE [LARGE SCALE GENOMIC DNA]</scope>
    <source>
        <strain evidence="18 19">410</strain>
    </source>
</reference>
<dbReference type="PANTHER" id="PTHR43651">
    <property type="entry name" value="1,4-ALPHA-GLUCAN-BRANCHING ENZYME"/>
    <property type="match status" value="1"/>
</dbReference>
<dbReference type="RefSeq" id="WP_101716287.1">
    <property type="nucleotide sequence ID" value="NZ_PJRS01000006.1"/>
</dbReference>
<evidence type="ECO:0000256" key="16">
    <source>
        <dbReference type="PIRSR" id="PIRSR006337-3"/>
    </source>
</evidence>
<dbReference type="Gene3D" id="2.60.40.10">
    <property type="entry name" value="Immunoglobulins"/>
    <property type="match status" value="1"/>
</dbReference>
<dbReference type="InterPro" id="IPR013783">
    <property type="entry name" value="Ig-like_fold"/>
</dbReference>
<dbReference type="CDD" id="cd11325">
    <property type="entry name" value="AmyAc_GTHase"/>
    <property type="match status" value="1"/>
</dbReference>
<dbReference type="UniPathway" id="UPA00299"/>
<name>A0A2N5DRI9_9CAUL</name>
<dbReference type="InterPro" id="IPR014756">
    <property type="entry name" value="Ig_E-set"/>
</dbReference>
<dbReference type="InterPro" id="IPR044901">
    <property type="entry name" value="Trehalose_TreZ_E-set_sf"/>
</dbReference>
<dbReference type="InterPro" id="IPR012768">
    <property type="entry name" value="Trehalose_TreZ"/>
</dbReference>
<dbReference type="SUPFAM" id="SSF51445">
    <property type="entry name" value="(Trans)glycosidases"/>
    <property type="match status" value="1"/>
</dbReference>
<gene>
    <name evidence="18" type="primary">treZ</name>
    <name evidence="18" type="ORF">SGCZBJ_01585</name>
</gene>
<dbReference type="PANTHER" id="PTHR43651:SF11">
    <property type="entry name" value="MALTO-OLIGOSYLTREHALOSE TREHALOHYDROLASE"/>
    <property type="match status" value="1"/>
</dbReference>
<dbReference type="Gene3D" id="3.20.20.80">
    <property type="entry name" value="Glycosidases"/>
    <property type="match status" value="1"/>
</dbReference>
<evidence type="ECO:0000256" key="9">
    <source>
        <dbReference type="ARBA" id="ARBA00023295"/>
    </source>
</evidence>
<evidence type="ECO:0000256" key="6">
    <source>
        <dbReference type="ARBA" id="ARBA00022490"/>
    </source>
</evidence>
<dbReference type="GO" id="GO:0005992">
    <property type="term" value="P:trehalose biosynthetic process"/>
    <property type="evidence" value="ECO:0007669"/>
    <property type="project" value="UniProtKB-UniRule"/>
</dbReference>
<dbReference type="CDD" id="cd02853">
    <property type="entry name" value="E_set_MTHase_like_N"/>
    <property type="match status" value="1"/>
</dbReference>
<dbReference type="PIRSF" id="PIRSF006337">
    <property type="entry name" value="Trehalose_TreZ"/>
    <property type="match status" value="1"/>
</dbReference>
<comment type="similarity">
    <text evidence="3 14">Belongs to the glycosyl hydrolase 13 family.</text>
</comment>
<keyword evidence="19" id="KW-1185">Reference proteome</keyword>
<dbReference type="OrthoDB" id="9800174at2"/>
<dbReference type="NCBIfam" id="TIGR02402">
    <property type="entry name" value="trehalose_TreZ"/>
    <property type="match status" value="1"/>
</dbReference>
<evidence type="ECO:0000256" key="5">
    <source>
        <dbReference type="ARBA" id="ARBA00015938"/>
    </source>
</evidence>
<evidence type="ECO:0000256" key="11">
    <source>
        <dbReference type="ARBA" id="ARBA00033284"/>
    </source>
</evidence>
<dbReference type="Pfam" id="PF00128">
    <property type="entry name" value="Alpha-amylase"/>
    <property type="match status" value="1"/>
</dbReference>
<evidence type="ECO:0000259" key="17">
    <source>
        <dbReference type="SMART" id="SM00642"/>
    </source>
</evidence>
<dbReference type="SMART" id="SM00642">
    <property type="entry name" value="Aamy"/>
    <property type="match status" value="1"/>
</dbReference>
<proteinExistence type="inferred from homology"/>
<evidence type="ECO:0000256" key="7">
    <source>
        <dbReference type="ARBA" id="ARBA00022801"/>
    </source>
</evidence>
<evidence type="ECO:0000256" key="13">
    <source>
        <dbReference type="NCBIfam" id="TIGR02402"/>
    </source>
</evidence>
<dbReference type="SUPFAM" id="SSF81296">
    <property type="entry name" value="E set domains"/>
    <property type="match status" value="1"/>
</dbReference>
<sequence>MIARAGPTWTAPGRARFSLWAPGRESVGLELDGAPAQAMDALGEGWFGLETKASPGSRYRFRLDEALAVPDPAGQALDSDVHGWSLLVDHGAYQWRHADWPGRPWSDAVLYEVHCGVMGGFEGLADRLPDLARLGVTALQLMPVNAFSGARNWGYDGVLPYALAPAYGSPEQLKALVDTAHGLGMMVLLDVVYNHFGPDGNYLPLYAGAFFDQDRKTPWGPAIAFGTPAVARYFIDNALYWLETYKLDGLRFDAVHAIGDNAFLDAMAAEIRSRIVERPIHLVLENEANDAARLTAGFDAQWNDDFHNVVHVLLTDETSSYYQDFADRPAERLARCLAEGFIYQGQPSPNHDGRPRGLSSGCLPPTAFVNFLQNHDQVGNRALGERLTRLVSPERLQAAMGLLLLCPQIPMLFMGEEDGSASPFLFFTDFHDALADAVREGRRREFAKFPAFADPQARAAIPDPNAKETFEASRPQPGANAAAWRALTSHLLRLRREHLAPHIETAMSLGAEAIGAKAVQASWRLETKTFTLAVNLGDEPAVLPASPEGPPLAVVGAAPSGGLLAPASFVAWLEAAP</sequence>
<comment type="pathway">
    <text evidence="2 14">Glycan biosynthesis; trehalose biosynthesis.</text>
</comment>
<evidence type="ECO:0000256" key="4">
    <source>
        <dbReference type="ARBA" id="ARBA00012268"/>
    </source>
</evidence>
<evidence type="ECO:0000256" key="3">
    <source>
        <dbReference type="ARBA" id="ARBA00008061"/>
    </source>
</evidence>
<dbReference type="Proteomes" id="UP000234479">
    <property type="component" value="Unassembled WGS sequence"/>
</dbReference>
<dbReference type="InterPro" id="IPR017853">
    <property type="entry name" value="GH"/>
</dbReference>
<keyword evidence="9 14" id="KW-0326">Glycosidase</keyword>
<dbReference type="InterPro" id="IPR006047">
    <property type="entry name" value="GH13_cat_dom"/>
</dbReference>
<dbReference type="AlphaFoldDB" id="A0A2N5DRI9"/>
<accession>A0A2N5DRI9</accession>
<evidence type="ECO:0000313" key="19">
    <source>
        <dbReference type="Proteomes" id="UP000234479"/>
    </source>
</evidence>
<protein>
    <recommendedName>
        <fullName evidence="5 13">Malto-oligosyltrehalose trehalohydrolase</fullName>
        <shortName evidence="14">MTHase</shortName>
        <ecNumber evidence="4 13">3.2.1.141</ecNumber>
    </recommendedName>
    <alternativeName>
        <fullName evidence="11 14">4-alpha-D-((1-&gt;4)-alpha-D-glucano)trehalose trehalohydrolase</fullName>
    </alternativeName>
    <alternativeName>
        <fullName evidence="10 14">Maltooligosyl trehalose trehalohydrolase</fullName>
    </alternativeName>
</protein>
<dbReference type="EC" id="3.2.1.141" evidence="4 13"/>
<evidence type="ECO:0000256" key="12">
    <source>
        <dbReference type="ARBA" id="ARBA00034013"/>
    </source>
</evidence>
<evidence type="ECO:0000256" key="15">
    <source>
        <dbReference type="PIRSR" id="PIRSR006337-1"/>
    </source>
</evidence>
<feature type="domain" description="Glycosyl hydrolase family 13 catalytic" evidence="17">
    <location>
        <begin position="110"/>
        <end position="439"/>
    </location>
</feature>
<comment type="subcellular location">
    <subcellularLocation>
        <location evidence="1 15">Cytoplasm</location>
    </subcellularLocation>
</comment>
<evidence type="ECO:0000313" key="18">
    <source>
        <dbReference type="EMBL" id="PLR28669.1"/>
    </source>
</evidence>
<dbReference type="GO" id="GO:0005737">
    <property type="term" value="C:cytoplasm"/>
    <property type="evidence" value="ECO:0007669"/>
    <property type="project" value="UniProtKB-SubCell"/>
</dbReference>
<feature type="active site" description="Nucleophile" evidence="15">
    <location>
        <position position="253"/>
    </location>
</feature>
<evidence type="ECO:0000256" key="1">
    <source>
        <dbReference type="ARBA" id="ARBA00004496"/>
    </source>
</evidence>
<keyword evidence="8" id="KW-0119">Carbohydrate metabolism</keyword>
<evidence type="ECO:0000256" key="2">
    <source>
        <dbReference type="ARBA" id="ARBA00005199"/>
    </source>
</evidence>
<dbReference type="EMBL" id="PJRS01000006">
    <property type="protein sequence ID" value="PLR28669.1"/>
    <property type="molecule type" value="Genomic_DNA"/>
</dbReference>
<evidence type="ECO:0000256" key="8">
    <source>
        <dbReference type="ARBA" id="ARBA00023277"/>
    </source>
</evidence>
<comment type="caution">
    <text evidence="18">The sequence shown here is derived from an EMBL/GenBank/DDBJ whole genome shotgun (WGS) entry which is preliminary data.</text>
</comment>
<dbReference type="GO" id="GO:0033942">
    <property type="term" value="F:4-alpha-D-(1-&gt;4)-alpha-D-glucanotrehalose trehalohydrolase activity"/>
    <property type="evidence" value="ECO:0007669"/>
    <property type="project" value="UniProtKB-EC"/>
</dbReference>
<evidence type="ECO:0000256" key="14">
    <source>
        <dbReference type="PIRNR" id="PIRNR006337"/>
    </source>
</evidence>
<keyword evidence="6" id="KW-0963">Cytoplasm</keyword>
<feature type="active site" description="Proton donor" evidence="15">
    <location>
        <position position="285"/>
    </location>
</feature>